<feature type="non-terminal residue" evidence="1">
    <location>
        <position position="261"/>
    </location>
</feature>
<name>X0XSP1_9ZZZZ</name>
<evidence type="ECO:0000313" key="1">
    <source>
        <dbReference type="EMBL" id="GAG27886.1"/>
    </source>
</evidence>
<proteinExistence type="predicted"/>
<dbReference type="EMBL" id="BARS01032432">
    <property type="protein sequence ID" value="GAG27886.1"/>
    <property type="molecule type" value="Genomic_DNA"/>
</dbReference>
<sequence length="261" mass="27453">NSKGHLFSVIDASNIFQGLHINENTAFKKILSPYVGDPHWRDVRQYGTFDPGASAATNETTFSAALAACITDGYNLQVPVGVHACDPIVWTGAGSTHIPGITVFGAGHGNEITESKSVLDFSAFSNTGAQIGVLMDSSSLTGGALLTGMAFENLLLKGPANVANNTTKGLLFKGDTDSRGATPSKSSGVLQRIEGVTGEGFNRGLSFEGTNNWQSVIRNSAFESCFIGAYIKWTTQMLFENVSVVGSTNGFVVSGSLAITW</sequence>
<accession>X0XSP1</accession>
<feature type="non-terminal residue" evidence="1">
    <location>
        <position position="1"/>
    </location>
</feature>
<dbReference type="SUPFAM" id="SSF51126">
    <property type="entry name" value="Pectin lyase-like"/>
    <property type="match status" value="1"/>
</dbReference>
<organism evidence="1">
    <name type="scientific">marine sediment metagenome</name>
    <dbReference type="NCBI Taxonomy" id="412755"/>
    <lineage>
        <taxon>unclassified sequences</taxon>
        <taxon>metagenomes</taxon>
        <taxon>ecological metagenomes</taxon>
    </lineage>
</organism>
<comment type="caution">
    <text evidence="1">The sequence shown here is derived from an EMBL/GenBank/DDBJ whole genome shotgun (WGS) entry which is preliminary data.</text>
</comment>
<dbReference type="AlphaFoldDB" id="X0XSP1"/>
<gene>
    <name evidence="1" type="ORF">S01H1_50338</name>
</gene>
<reference evidence="1" key="1">
    <citation type="journal article" date="2014" name="Front. Microbiol.">
        <title>High frequency of phylogenetically diverse reductive dehalogenase-homologous genes in deep subseafloor sedimentary metagenomes.</title>
        <authorList>
            <person name="Kawai M."/>
            <person name="Futagami T."/>
            <person name="Toyoda A."/>
            <person name="Takaki Y."/>
            <person name="Nishi S."/>
            <person name="Hori S."/>
            <person name="Arai W."/>
            <person name="Tsubouchi T."/>
            <person name="Morono Y."/>
            <person name="Uchiyama I."/>
            <person name="Ito T."/>
            <person name="Fujiyama A."/>
            <person name="Inagaki F."/>
            <person name="Takami H."/>
        </authorList>
    </citation>
    <scope>NUCLEOTIDE SEQUENCE</scope>
    <source>
        <strain evidence="1">Expedition CK06-06</strain>
    </source>
</reference>
<protein>
    <submittedName>
        <fullName evidence="1">Uncharacterized protein</fullName>
    </submittedName>
</protein>
<dbReference type="InterPro" id="IPR011050">
    <property type="entry name" value="Pectin_lyase_fold/virulence"/>
</dbReference>